<evidence type="ECO:0000313" key="8">
    <source>
        <dbReference type="Proteomes" id="UP000536685"/>
    </source>
</evidence>
<comment type="caution">
    <text evidence="7">The sequence shown here is derived from an EMBL/GenBank/DDBJ whole genome shotgun (WGS) entry which is preliminary data.</text>
</comment>
<dbReference type="SUPFAM" id="SSF46689">
    <property type="entry name" value="Homeodomain-like"/>
    <property type="match status" value="1"/>
</dbReference>
<dbReference type="Proteomes" id="UP000536685">
    <property type="component" value="Unassembled WGS sequence"/>
</dbReference>
<dbReference type="InterPro" id="IPR009057">
    <property type="entry name" value="Homeodomain-like_sf"/>
</dbReference>
<keyword evidence="8" id="KW-1185">Reference proteome</keyword>
<keyword evidence="2 4" id="KW-0238">DNA-binding</keyword>
<dbReference type="PANTHER" id="PTHR30055">
    <property type="entry name" value="HTH-TYPE TRANSCRIPTIONAL REGULATOR RUTR"/>
    <property type="match status" value="1"/>
</dbReference>
<evidence type="ECO:0000259" key="6">
    <source>
        <dbReference type="PROSITE" id="PS50977"/>
    </source>
</evidence>
<evidence type="ECO:0000313" key="7">
    <source>
        <dbReference type="EMBL" id="MBB5841733.1"/>
    </source>
</evidence>
<dbReference type="RefSeq" id="WP_184232558.1">
    <property type="nucleotide sequence ID" value="NZ_JACHMJ010000001.1"/>
</dbReference>
<feature type="compositionally biased region" description="Basic and acidic residues" evidence="5">
    <location>
        <begin position="1"/>
        <end position="13"/>
    </location>
</feature>
<keyword evidence="1" id="KW-0805">Transcription regulation</keyword>
<dbReference type="EMBL" id="JACHMJ010000001">
    <property type="protein sequence ID" value="MBB5841733.1"/>
    <property type="molecule type" value="Genomic_DNA"/>
</dbReference>
<dbReference type="InterPro" id="IPR001647">
    <property type="entry name" value="HTH_TetR"/>
</dbReference>
<sequence length="235" mass="25103">MADDLPKKSEVGRPRSGTTLRPDLSPADQILDAAARLFVQRGYTATSTRAIADEVGIRQASLYYHFPSKERLLDVLLLRTVEPSMTMAATLAELDAPASVRLFALISYDVGQLVRAPHNVGTLYLLPEVRAGGFERFQDERMSLQNVYASLIAQVLAADGPGAPSAPRAHEGKYLTEVVFALVESVIAIRADHPDDEPAVLVEVVASSCLHVLGFDAGAVAAITSAGHALLDDVA</sequence>
<feature type="region of interest" description="Disordered" evidence="5">
    <location>
        <begin position="1"/>
        <end position="24"/>
    </location>
</feature>
<organism evidence="7 8">
    <name type="scientific">Conyzicola lurida</name>
    <dbReference type="NCBI Taxonomy" id="1172621"/>
    <lineage>
        <taxon>Bacteria</taxon>
        <taxon>Bacillati</taxon>
        <taxon>Actinomycetota</taxon>
        <taxon>Actinomycetes</taxon>
        <taxon>Micrococcales</taxon>
        <taxon>Microbacteriaceae</taxon>
        <taxon>Conyzicola</taxon>
    </lineage>
</organism>
<dbReference type="AlphaFoldDB" id="A0A841AJ69"/>
<feature type="domain" description="HTH tetR-type" evidence="6">
    <location>
        <begin position="24"/>
        <end position="84"/>
    </location>
</feature>
<feature type="DNA-binding region" description="H-T-H motif" evidence="4">
    <location>
        <begin position="47"/>
        <end position="66"/>
    </location>
</feature>
<evidence type="ECO:0000256" key="2">
    <source>
        <dbReference type="ARBA" id="ARBA00023125"/>
    </source>
</evidence>
<name>A0A841AJ69_9MICO</name>
<dbReference type="Gene3D" id="1.10.357.10">
    <property type="entry name" value="Tetracycline Repressor, domain 2"/>
    <property type="match status" value="1"/>
</dbReference>
<dbReference type="PROSITE" id="PS50977">
    <property type="entry name" value="HTH_TETR_2"/>
    <property type="match status" value="1"/>
</dbReference>
<dbReference type="GO" id="GO:0000976">
    <property type="term" value="F:transcription cis-regulatory region binding"/>
    <property type="evidence" value="ECO:0007669"/>
    <property type="project" value="TreeGrafter"/>
</dbReference>
<evidence type="ECO:0000256" key="5">
    <source>
        <dbReference type="SAM" id="MobiDB-lite"/>
    </source>
</evidence>
<dbReference type="InterPro" id="IPR050109">
    <property type="entry name" value="HTH-type_TetR-like_transc_reg"/>
</dbReference>
<reference evidence="7 8" key="1">
    <citation type="submission" date="2020-08" db="EMBL/GenBank/DDBJ databases">
        <title>Sequencing the genomes of 1000 actinobacteria strains.</title>
        <authorList>
            <person name="Klenk H.-P."/>
        </authorList>
    </citation>
    <scope>NUCLEOTIDE SEQUENCE [LARGE SCALE GENOMIC DNA]</scope>
    <source>
        <strain evidence="7 8">DSM 105784</strain>
    </source>
</reference>
<dbReference type="PANTHER" id="PTHR30055:SF234">
    <property type="entry name" value="HTH-TYPE TRANSCRIPTIONAL REGULATOR BETI"/>
    <property type="match status" value="1"/>
</dbReference>
<evidence type="ECO:0000256" key="3">
    <source>
        <dbReference type="ARBA" id="ARBA00023163"/>
    </source>
</evidence>
<evidence type="ECO:0000256" key="1">
    <source>
        <dbReference type="ARBA" id="ARBA00023015"/>
    </source>
</evidence>
<gene>
    <name evidence="7" type="ORF">HD599_000056</name>
</gene>
<dbReference type="Pfam" id="PF00440">
    <property type="entry name" value="TetR_N"/>
    <property type="match status" value="1"/>
</dbReference>
<protein>
    <submittedName>
        <fullName evidence="7">AcrR family transcriptional regulator</fullName>
    </submittedName>
</protein>
<proteinExistence type="predicted"/>
<dbReference type="GO" id="GO:0003700">
    <property type="term" value="F:DNA-binding transcription factor activity"/>
    <property type="evidence" value="ECO:0007669"/>
    <property type="project" value="TreeGrafter"/>
</dbReference>
<dbReference type="PRINTS" id="PR00455">
    <property type="entry name" value="HTHTETR"/>
</dbReference>
<keyword evidence="3" id="KW-0804">Transcription</keyword>
<accession>A0A841AJ69</accession>
<evidence type="ECO:0000256" key="4">
    <source>
        <dbReference type="PROSITE-ProRule" id="PRU00335"/>
    </source>
</evidence>